<dbReference type="AlphaFoldDB" id="A0A917ZMT9"/>
<sequence length="86" mass="9461">MPKTPLTLEDLKRILSESAGTDSGDIEFDGCVLDIDFYELGYDSKAMLKTGSFIQREYAVEIEGDTIASAQTPRLLLRMVNGTRAA</sequence>
<dbReference type="Pfam" id="PF00550">
    <property type="entry name" value="PP-binding"/>
    <property type="match status" value="1"/>
</dbReference>
<proteinExistence type="predicted"/>
<evidence type="ECO:0000313" key="2">
    <source>
        <dbReference type="EMBL" id="GGO85213.1"/>
    </source>
</evidence>
<name>A0A917ZMT9_9ACTN</name>
<accession>A0A917ZMT9</accession>
<gene>
    <name evidence="2" type="primary">actI</name>
    <name evidence="2" type="ORF">GCM10012280_18480</name>
</gene>
<dbReference type="Proteomes" id="UP000641932">
    <property type="component" value="Unassembled WGS sequence"/>
</dbReference>
<reference evidence="2" key="2">
    <citation type="submission" date="2020-09" db="EMBL/GenBank/DDBJ databases">
        <authorList>
            <person name="Sun Q."/>
            <person name="Zhou Y."/>
        </authorList>
    </citation>
    <scope>NUCLEOTIDE SEQUENCE</scope>
    <source>
        <strain evidence="2">CGMCC 4.7201</strain>
    </source>
</reference>
<feature type="domain" description="Carrier" evidence="1">
    <location>
        <begin position="10"/>
        <end position="79"/>
    </location>
</feature>
<protein>
    <submittedName>
        <fullName evidence="2">Actinorhodin polyketide synthase</fullName>
    </submittedName>
</protein>
<dbReference type="InterPro" id="IPR009081">
    <property type="entry name" value="PP-bd_ACP"/>
</dbReference>
<keyword evidence="3" id="KW-1185">Reference proteome</keyword>
<dbReference type="InterPro" id="IPR036736">
    <property type="entry name" value="ACP-like_sf"/>
</dbReference>
<dbReference type="Gene3D" id="1.10.1200.10">
    <property type="entry name" value="ACP-like"/>
    <property type="match status" value="1"/>
</dbReference>
<dbReference type="EMBL" id="BMMS01000006">
    <property type="protein sequence ID" value="GGO85213.1"/>
    <property type="molecule type" value="Genomic_DNA"/>
</dbReference>
<reference evidence="2" key="1">
    <citation type="journal article" date="2014" name="Int. J. Syst. Evol. Microbiol.">
        <title>Complete genome sequence of Corynebacterium casei LMG S-19264T (=DSM 44701T), isolated from a smear-ripened cheese.</title>
        <authorList>
            <consortium name="US DOE Joint Genome Institute (JGI-PGF)"/>
            <person name="Walter F."/>
            <person name="Albersmeier A."/>
            <person name="Kalinowski J."/>
            <person name="Ruckert C."/>
        </authorList>
    </citation>
    <scope>NUCLEOTIDE SEQUENCE</scope>
    <source>
        <strain evidence="2">CGMCC 4.7201</strain>
    </source>
</reference>
<evidence type="ECO:0000259" key="1">
    <source>
        <dbReference type="Pfam" id="PF00550"/>
    </source>
</evidence>
<dbReference type="RefSeq" id="WP_189131049.1">
    <property type="nucleotide sequence ID" value="NZ_BMMS01000006.1"/>
</dbReference>
<comment type="caution">
    <text evidence="2">The sequence shown here is derived from an EMBL/GenBank/DDBJ whole genome shotgun (WGS) entry which is preliminary data.</text>
</comment>
<organism evidence="2 3">
    <name type="scientific">Wenjunlia tyrosinilytica</name>
    <dbReference type="NCBI Taxonomy" id="1544741"/>
    <lineage>
        <taxon>Bacteria</taxon>
        <taxon>Bacillati</taxon>
        <taxon>Actinomycetota</taxon>
        <taxon>Actinomycetes</taxon>
        <taxon>Kitasatosporales</taxon>
        <taxon>Streptomycetaceae</taxon>
        <taxon>Wenjunlia</taxon>
    </lineage>
</organism>
<dbReference type="SUPFAM" id="SSF47336">
    <property type="entry name" value="ACP-like"/>
    <property type="match status" value="1"/>
</dbReference>
<evidence type="ECO:0000313" key="3">
    <source>
        <dbReference type="Proteomes" id="UP000641932"/>
    </source>
</evidence>